<reference evidence="2 4" key="1">
    <citation type="submission" date="2019-11" db="EMBL/GenBank/DDBJ databases">
        <title>Eggerthellaceae novel genus isolated from the rectal contents of marmort.</title>
        <authorList>
            <person name="Zhang G."/>
        </authorList>
    </citation>
    <scope>NUCLEOTIDE SEQUENCE [LARGE SCALE GENOMIC DNA]</scope>
    <source>
        <strain evidence="2">Zg-886</strain>
        <strain evidence="4">zg-886</strain>
    </source>
</reference>
<dbReference type="Proteomes" id="UP000671910">
    <property type="component" value="Chromosome"/>
</dbReference>
<proteinExistence type="predicted"/>
<dbReference type="EMBL" id="CP072829">
    <property type="protein sequence ID" value="QTU83965.1"/>
    <property type="molecule type" value="Genomic_DNA"/>
</dbReference>
<accession>A0A9E6STZ5</accession>
<dbReference type="InterPro" id="IPR053136">
    <property type="entry name" value="UTP_pyrophosphatase-like"/>
</dbReference>
<evidence type="ECO:0000259" key="1">
    <source>
        <dbReference type="Pfam" id="PF01863"/>
    </source>
</evidence>
<evidence type="ECO:0000313" key="4">
    <source>
        <dbReference type="Proteomes" id="UP000636394"/>
    </source>
</evidence>
<evidence type="ECO:0000313" key="2">
    <source>
        <dbReference type="EMBL" id="NHM14101.1"/>
    </source>
</evidence>
<reference evidence="3" key="2">
    <citation type="submission" date="2021-04" db="EMBL/GenBank/DDBJ databases">
        <title>Novel species in family Eggerthellaceae.</title>
        <authorList>
            <person name="Zhang G."/>
        </authorList>
    </citation>
    <scope>NUCLEOTIDE SEQUENCE</scope>
    <source>
        <strain evidence="3">Zg-886</strain>
    </source>
</reference>
<evidence type="ECO:0000313" key="3">
    <source>
        <dbReference type="EMBL" id="QTU83965.1"/>
    </source>
</evidence>
<dbReference type="KEGG" id="ebz:J7S26_06240"/>
<dbReference type="CDD" id="cd07344">
    <property type="entry name" value="M48_yhfN_like"/>
    <property type="match status" value="1"/>
</dbReference>
<dbReference type="PANTHER" id="PTHR30399:SF1">
    <property type="entry name" value="UTP PYROPHOSPHATASE"/>
    <property type="match status" value="1"/>
</dbReference>
<evidence type="ECO:0000313" key="5">
    <source>
        <dbReference type="Proteomes" id="UP000671910"/>
    </source>
</evidence>
<organism evidence="3 5">
    <name type="scientific">Xiamenia xianingshaonis</name>
    <dbReference type="NCBI Taxonomy" id="2682776"/>
    <lineage>
        <taxon>Bacteria</taxon>
        <taxon>Bacillati</taxon>
        <taxon>Actinomycetota</taxon>
        <taxon>Coriobacteriia</taxon>
        <taxon>Eggerthellales</taxon>
        <taxon>Eggerthellaceae</taxon>
        <taxon>Xiamenia</taxon>
    </lineage>
</organism>
<dbReference type="PANTHER" id="PTHR30399">
    <property type="entry name" value="UNCHARACTERIZED PROTEIN YGJP"/>
    <property type="match status" value="1"/>
</dbReference>
<sequence length="241" mass="26855">MQFVSPGQSGVSSGDAFVSRPILCACTKSRPHASSRPVCAARSIPLARTRSRRYSGARVGEPVDCVFAGIPVRVVRKRVKNTSLRIARDGSRVDVSAPACVPLSDIEAFVVQKHAWIERRLAEAAASPVARAERATPDELAEWRDVVSACVPVLVEAWEPVMGVKAGRLDYRNMKSRWGSCQPSTGRICINIRLALYPPECLEYVVVHELCHLLVPGHGEPFRRLMDRYMPDWKVRRDKLR</sequence>
<dbReference type="Gene3D" id="3.30.2010.10">
    <property type="entry name" value="Metalloproteases ('zincins'), catalytic domain"/>
    <property type="match status" value="1"/>
</dbReference>
<dbReference type="EMBL" id="WPCR01000005">
    <property type="protein sequence ID" value="NHM14101.1"/>
    <property type="molecule type" value="Genomic_DNA"/>
</dbReference>
<dbReference type="Proteomes" id="UP000636394">
    <property type="component" value="Unassembled WGS sequence"/>
</dbReference>
<dbReference type="AlphaFoldDB" id="A0A9E6STZ5"/>
<keyword evidence="4" id="KW-1185">Reference proteome</keyword>
<feature type="domain" description="YgjP-like metallopeptidase" evidence="1">
    <location>
        <begin position="146"/>
        <end position="241"/>
    </location>
</feature>
<protein>
    <submittedName>
        <fullName evidence="2">DUF45 domain-containing protein</fullName>
    </submittedName>
    <submittedName>
        <fullName evidence="3">M48 family metallopeptidase</fullName>
    </submittedName>
</protein>
<gene>
    <name evidence="2" type="ORF">GMI68_04865</name>
    <name evidence="3" type="ORF">J7S26_06240</name>
</gene>
<name>A0A9E6STZ5_9ACTN</name>
<dbReference type="Pfam" id="PF01863">
    <property type="entry name" value="YgjP-like"/>
    <property type="match status" value="2"/>
</dbReference>
<dbReference type="InterPro" id="IPR002725">
    <property type="entry name" value="YgjP-like_metallopeptidase"/>
</dbReference>
<feature type="domain" description="YgjP-like metallopeptidase" evidence="1">
    <location>
        <begin position="80"/>
        <end position="129"/>
    </location>
</feature>